<evidence type="ECO:0000256" key="1">
    <source>
        <dbReference type="SAM" id="Phobius"/>
    </source>
</evidence>
<comment type="caution">
    <text evidence="2">The sequence shown here is derived from an EMBL/GenBank/DDBJ whole genome shotgun (WGS) entry which is preliminary data.</text>
</comment>
<organism evidence="2 3">
    <name type="scientific">Paenimyroides tangerinum</name>
    <dbReference type="NCBI Taxonomy" id="2488728"/>
    <lineage>
        <taxon>Bacteria</taxon>
        <taxon>Pseudomonadati</taxon>
        <taxon>Bacteroidota</taxon>
        <taxon>Flavobacteriia</taxon>
        <taxon>Flavobacteriales</taxon>
        <taxon>Flavobacteriaceae</taxon>
        <taxon>Paenimyroides</taxon>
    </lineage>
</organism>
<gene>
    <name evidence="2" type="ORF">EG240_13030</name>
</gene>
<reference evidence="2 3" key="1">
    <citation type="submission" date="2018-11" db="EMBL/GenBank/DDBJ databases">
        <title>Flavobacterium sp. nov., YIM 102701-2 draft genome.</title>
        <authorList>
            <person name="Li G."/>
            <person name="Jiang Y."/>
        </authorList>
    </citation>
    <scope>NUCLEOTIDE SEQUENCE [LARGE SCALE GENOMIC DNA]</scope>
    <source>
        <strain evidence="2 3">YIM 102701-2</strain>
    </source>
</reference>
<feature type="transmembrane region" description="Helical" evidence="1">
    <location>
        <begin position="43"/>
        <end position="64"/>
    </location>
</feature>
<keyword evidence="1" id="KW-0472">Membrane</keyword>
<dbReference type="AlphaFoldDB" id="A0A3P3W3M3"/>
<sequence>MEKKYISSGVVPITGLITTIFLGIISAVAFSLIYIVINKVIPNIWFAAITAGFFGFAIGSSINYGLKFGKIRNMKVALSIAVFSGLFAIYTQWVIFDVLILSEKGFTFNLDAQDIKILLQDFIFIFSHPNILVEDIKFFNEFGTFSIESSDTVSGILLWAVWFAEVLIVLIPTIFMVKNGVVSEPFSEVNNTWMNKRNESIIIPFVDDKDKLIREFNNNNFEALNQRISECDSDRFAEVVVYESPKDTLRFVTINNVMIIKNKANKDKVVRNPAIEKYPIIKTVFEI</sequence>
<keyword evidence="1" id="KW-1133">Transmembrane helix</keyword>
<feature type="transmembrane region" description="Helical" evidence="1">
    <location>
        <begin position="12"/>
        <end position="37"/>
    </location>
</feature>
<feature type="transmembrane region" description="Helical" evidence="1">
    <location>
        <begin position="76"/>
        <end position="96"/>
    </location>
</feature>
<protein>
    <submittedName>
        <fullName evidence="2">Uncharacterized protein</fullName>
    </submittedName>
</protein>
<evidence type="ECO:0000313" key="3">
    <source>
        <dbReference type="Proteomes" id="UP000275719"/>
    </source>
</evidence>
<keyword evidence="3" id="KW-1185">Reference proteome</keyword>
<feature type="transmembrane region" description="Helical" evidence="1">
    <location>
        <begin position="156"/>
        <end position="177"/>
    </location>
</feature>
<accession>A0A3P3W3M3</accession>
<dbReference type="OrthoDB" id="1418911at2"/>
<dbReference type="EMBL" id="RQVQ01000035">
    <property type="protein sequence ID" value="RRJ89017.1"/>
    <property type="molecule type" value="Genomic_DNA"/>
</dbReference>
<proteinExistence type="predicted"/>
<name>A0A3P3W3M3_9FLAO</name>
<keyword evidence="1" id="KW-0812">Transmembrane</keyword>
<dbReference type="Proteomes" id="UP000275719">
    <property type="component" value="Unassembled WGS sequence"/>
</dbReference>
<evidence type="ECO:0000313" key="2">
    <source>
        <dbReference type="EMBL" id="RRJ89017.1"/>
    </source>
</evidence>
<dbReference type="RefSeq" id="WP_125019829.1">
    <property type="nucleotide sequence ID" value="NZ_RQVQ01000035.1"/>
</dbReference>